<dbReference type="InterPro" id="IPR043519">
    <property type="entry name" value="NT_sf"/>
</dbReference>
<evidence type="ECO:0000256" key="2">
    <source>
        <dbReference type="SAM" id="MobiDB-lite"/>
    </source>
</evidence>
<proteinExistence type="inferred from homology"/>
<dbReference type="Pfam" id="PF02410">
    <property type="entry name" value="RsfS"/>
    <property type="match status" value="1"/>
</dbReference>
<keyword evidence="4" id="KW-1185">Reference proteome</keyword>
<dbReference type="Gene3D" id="3.30.460.10">
    <property type="entry name" value="Beta Polymerase, domain 2"/>
    <property type="match status" value="1"/>
</dbReference>
<evidence type="ECO:0000313" key="3">
    <source>
        <dbReference type="EMBL" id="KAK9841597.1"/>
    </source>
</evidence>
<feature type="compositionally biased region" description="Polar residues" evidence="2">
    <location>
        <begin position="1"/>
        <end position="20"/>
    </location>
</feature>
<dbReference type="Proteomes" id="UP001438707">
    <property type="component" value="Unassembled WGS sequence"/>
</dbReference>
<dbReference type="PANTHER" id="PTHR21043:SF2">
    <property type="entry name" value="PROTEIN IOJAP, CHLOROPLASTIC"/>
    <property type="match status" value="1"/>
</dbReference>
<sequence>MSMSSFQTGLTTVQPRSPGSPQELPLLPPANTLLPRAAKAELSSRRSPGLRCQPTRRACTSLKCSAEGLMQEVETPGRIDDGKEFALAMAKIASDVKGQDLCLLHVAPLCTWTSWMLFVSVTSRPQQQAVLARVTRDAKEHWNRTPRSASPGQGLWEVQDYGDVVIHVFEPAQREYYDLEGFYGAAEEIDIPEPQRVAAR</sequence>
<evidence type="ECO:0000256" key="1">
    <source>
        <dbReference type="ARBA" id="ARBA00010574"/>
    </source>
</evidence>
<dbReference type="InterPro" id="IPR004394">
    <property type="entry name" value="Iojap/RsfS/C7orf30"/>
</dbReference>
<comment type="caution">
    <text evidence="3">The sequence shown here is derived from an EMBL/GenBank/DDBJ whole genome shotgun (WGS) entry which is preliminary data.</text>
</comment>
<accession>A0AAW1S6T5</accession>
<dbReference type="EMBL" id="JALJOS010000003">
    <property type="protein sequence ID" value="KAK9841597.1"/>
    <property type="molecule type" value="Genomic_DNA"/>
</dbReference>
<dbReference type="NCBIfam" id="TIGR00090">
    <property type="entry name" value="rsfS_iojap_ybeB"/>
    <property type="match status" value="1"/>
</dbReference>
<dbReference type="GO" id="GO:0090071">
    <property type="term" value="P:negative regulation of ribosome biogenesis"/>
    <property type="evidence" value="ECO:0007669"/>
    <property type="project" value="TreeGrafter"/>
</dbReference>
<name>A0AAW1S6T5_9CHLO</name>
<organism evidence="3 4">
    <name type="scientific">Apatococcus lobatus</name>
    <dbReference type="NCBI Taxonomy" id="904363"/>
    <lineage>
        <taxon>Eukaryota</taxon>
        <taxon>Viridiplantae</taxon>
        <taxon>Chlorophyta</taxon>
        <taxon>core chlorophytes</taxon>
        <taxon>Trebouxiophyceae</taxon>
        <taxon>Chlorellales</taxon>
        <taxon>Chlorellaceae</taxon>
        <taxon>Apatococcus</taxon>
    </lineage>
</organism>
<dbReference type="SUPFAM" id="SSF81301">
    <property type="entry name" value="Nucleotidyltransferase"/>
    <property type="match status" value="1"/>
</dbReference>
<dbReference type="GO" id="GO:0017148">
    <property type="term" value="P:negative regulation of translation"/>
    <property type="evidence" value="ECO:0007669"/>
    <property type="project" value="TreeGrafter"/>
</dbReference>
<comment type="similarity">
    <text evidence="1">Belongs to the Iojap/RsfS family.</text>
</comment>
<evidence type="ECO:0008006" key="5">
    <source>
        <dbReference type="Google" id="ProtNLM"/>
    </source>
</evidence>
<feature type="region of interest" description="Disordered" evidence="2">
    <location>
        <begin position="1"/>
        <end position="29"/>
    </location>
</feature>
<reference evidence="3 4" key="1">
    <citation type="journal article" date="2024" name="Nat. Commun.">
        <title>Phylogenomics reveals the evolutionary origins of lichenization in chlorophyte algae.</title>
        <authorList>
            <person name="Puginier C."/>
            <person name="Libourel C."/>
            <person name="Otte J."/>
            <person name="Skaloud P."/>
            <person name="Haon M."/>
            <person name="Grisel S."/>
            <person name="Petersen M."/>
            <person name="Berrin J.G."/>
            <person name="Delaux P.M."/>
            <person name="Dal Grande F."/>
            <person name="Keller J."/>
        </authorList>
    </citation>
    <scope>NUCLEOTIDE SEQUENCE [LARGE SCALE GENOMIC DNA]</scope>
    <source>
        <strain evidence="3 4">SAG 2145</strain>
    </source>
</reference>
<protein>
    <recommendedName>
        <fullName evidence="5">Ribosomal silencing factor RsfS</fullName>
    </recommendedName>
</protein>
<dbReference type="AlphaFoldDB" id="A0AAW1S6T5"/>
<gene>
    <name evidence="3" type="ORF">WJX74_008511</name>
</gene>
<evidence type="ECO:0000313" key="4">
    <source>
        <dbReference type="Proteomes" id="UP001438707"/>
    </source>
</evidence>
<dbReference type="GO" id="GO:0043023">
    <property type="term" value="F:ribosomal large subunit binding"/>
    <property type="evidence" value="ECO:0007669"/>
    <property type="project" value="TreeGrafter"/>
</dbReference>
<dbReference type="PANTHER" id="PTHR21043">
    <property type="entry name" value="IOJAP SUPERFAMILY ORTHOLOG"/>
    <property type="match status" value="1"/>
</dbReference>